<evidence type="ECO:0000313" key="1">
    <source>
        <dbReference type="EMBL" id="MPN40662.1"/>
    </source>
</evidence>
<dbReference type="Gene3D" id="3.40.50.1820">
    <property type="entry name" value="alpha/beta hydrolase"/>
    <property type="match status" value="1"/>
</dbReference>
<gene>
    <name evidence="1" type="ORF">SDC9_188200</name>
</gene>
<proteinExistence type="predicted"/>
<protein>
    <recommendedName>
        <fullName evidence="2">AB hydrolase-1 domain-containing protein</fullName>
    </recommendedName>
</protein>
<reference evidence="1" key="1">
    <citation type="submission" date="2019-08" db="EMBL/GenBank/DDBJ databases">
        <authorList>
            <person name="Kucharzyk K."/>
            <person name="Murdoch R.W."/>
            <person name="Higgins S."/>
            <person name="Loffler F."/>
        </authorList>
    </citation>
    <scope>NUCLEOTIDE SEQUENCE</scope>
</reference>
<dbReference type="AlphaFoldDB" id="A0A645HQE0"/>
<sequence length="94" mass="10604">MDSAFGGWAGIWLNPAFRAWNITAEIEGFGVPVLAMQGIDDEYGTLEQIRAIKRQGRDVTLLELPECGHSPHRDQPTQAIIGIQKFIQDQRRQK</sequence>
<dbReference type="InterPro" id="IPR029058">
    <property type="entry name" value="AB_hydrolase_fold"/>
</dbReference>
<accession>A0A645HQE0</accession>
<organism evidence="1">
    <name type="scientific">bioreactor metagenome</name>
    <dbReference type="NCBI Taxonomy" id="1076179"/>
    <lineage>
        <taxon>unclassified sequences</taxon>
        <taxon>metagenomes</taxon>
        <taxon>ecological metagenomes</taxon>
    </lineage>
</organism>
<dbReference type="SUPFAM" id="SSF53474">
    <property type="entry name" value="alpha/beta-Hydrolases"/>
    <property type="match status" value="1"/>
</dbReference>
<evidence type="ECO:0008006" key="2">
    <source>
        <dbReference type="Google" id="ProtNLM"/>
    </source>
</evidence>
<dbReference type="EMBL" id="VSSQ01097222">
    <property type="protein sequence ID" value="MPN40662.1"/>
    <property type="molecule type" value="Genomic_DNA"/>
</dbReference>
<name>A0A645HQE0_9ZZZZ</name>
<comment type="caution">
    <text evidence="1">The sequence shown here is derived from an EMBL/GenBank/DDBJ whole genome shotgun (WGS) entry which is preliminary data.</text>
</comment>